<feature type="non-terminal residue" evidence="2">
    <location>
        <position position="1"/>
    </location>
</feature>
<reference evidence="2" key="1">
    <citation type="submission" date="2016-11" db="EMBL/GenBank/DDBJ databases">
        <title>The genome of Nicotiana attenuata.</title>
        <authorList>
            <person name="Xu S."/>
            <person name="Brockmoeller T."/>
            <person name="Gaquerel E."/>
            <person name="Navarro A."/>
            <person name="Kuhl H."/>
            <person name="Gase K."/>
            <person name="Ling Z."/>
            <person name="Zhou W."/>
            <person name="Kreitzer C."/>
            <person name="Stanke M."/>
            <person name="Tang H."/>
            <person name="Lyons E."/>
            <person name="Pandey P."/>
            <person name="Pandey S.P."/>
            <person name="Timmermann B."/>
            <person name="Baldwin I.T."/>
        </authorList>
    </citation>
    <scope>NUCLEOTIDE SEQUENCE [LARGE SCALE GENOMIC DNA]</scope>
    <source>
        <strain evidence="2">UT</strain>
    </source>
</reference>
<comment type="caution">
    <text evidence="2">The sequence shown here is derived from an EMBL/GenBank/DDBJ whole genome shotgun (WGS) entry which is preliminary data.</text>
</comment>
<organism evidence="2 3">
    <name type="scientific">Nicotiana attenuata</name>
    <name type="common">Coyote tobacco</name>
    <dbReference type="NCBI Taxonomy" id="49451"/>
    <lineage>
        <taxon>Eukaryota</taxon>
        <taxon>Viridiplantae</taxon>
        <taxon>Streptophyta</taxon>
        <taxon>Embryophyta</taxon>
        <taxon>Tracheophyta</taxon>
        <taxon>Spermatophyta</taxon>
        <taxon>Magnoliopsida</taxon>
        <taxon>eudicotyledons</taxon>
        <taxon>Gunneridae</taxon>
        <taxon>Pentapetalae</taxon>
        <taxon>asterids</taxon>
        <taxon>lamiids</taxon>
        <taxon>Solanales</taxon>
        <taxon>Solanaceae</taxon>
        <taxon>Nicotianoideae</taxon>
        <taxon>Nicotianeae</taxon>
        <taxon>Nicotiana</taxon>
    </lineage>
</organism>
<dbReference type="InterPro" id="IPR040256">
    <property type="entry name" value="At4g02000-like"/>
</dbReference>
<feature type="compositionally biased region" description="Polar residues" evidence="1">
    <location>
        <begin position="250"/>
        <end position="267"/>
    </location>
</feature>
<evidence type="ECO:0000313" key="2">
    <source>
        <dbReference type="EMBL" id="OIT05237.1"/>
    </source>
</evidence>
<feature type="compositionally biased region" description="Polar residues" evidence="1">
    <location>
        <begin position="200"/>
        <end position="215"/>
    </location>
</feature>
<name>A0A1J6IJE9_NICAT</name>
<dbReference type="Gramene" id="OIT05237">
    <property type="protein sequence ID" value="OIT05237"/>
    <property type="gene ID" value="A4A49_65155"/>
</dbReference>
<keyword evidence="3" id="KW-1185">Reference proteome</keyword>
<dbReference type="AlphaFoldDB" id="A0A1J6IJE9"/>
<feature type="region of interest" description="Disordered" evidence="1">
    <location>
        <begin position="117"/>
        <end position="146"/>
    </location>
</feature>
<feature type="compositionally biased region" description="Basic and acidic residues" evidence="1">
    <location>
        <begin position="131"/>
        <end position="146"/>
    </location>
</feature>
<protein>
    <recommendedName>
        <fullName evidence="4">DUF4283 domain-containing protein</fullName>
    </recommendedName>
</protein>
<dbReference type="PANTHER" id="PTHR31286">
    <property type="entry name" value="GLYCINE-RICH CELL WALL STRUCTURAL PROTEIN 1.8-LIKE"/>
    <property type="match status" value="1"/>
</dbReference>
<feature type="region of interest" description="Disordered" evidence="1">
    <location>
        <begin position="247"/>
        <end position="280"/>
    </location>
</feature>
<evidence type="ECO:0000256" key="1">
    <source>
        <dbReference type="SAM" id="MobiDB-lite"/>
    </source>
</evidence>
<gene>
    <name evidence="2" type="ORF">A4A49_65155</name>
</gene>
<dbReference type="Proteomes" id="UP000187609">
    <property type="component" value="Unassembled WGS sequence"/>
</dbReference>
<proteinExistence type="predicted"/>
<dbReference type="PANTHER" id="PTHR31286:SF179">
    <property type="entry name" value="RNASE H TYPE-1 DOMAIN-CONTAINING PROTEIN"/>
    <property type="match status" value="1"/>
</dbReference>
<evidence type="ECO:0000313" key="3">
    <source>
        <dbReference type="Proteomes" id="UP000187609"/>
    </source>
</evidence>
<feature type="non-terminal residue" evidence="2">
    <location>
        <position position="293"/>
    </location>
</feature>
<dbReference type="EMBL" id="MJEQ01037185">
    <property type="protein sequence ID" value="OIT05237.1"/>
    <property type="molecule type" value="Genomic_DNA"/>
</dbReference>
<feature type="region of interest" description="Disordered" evidence="1">
    <location>
        <begin position="199"/>
        <end position="226"/>
    </location>
</feature>
<sequence length="293" mass="32436">GRPLHVDLATQNGTRPSCAKVKVEVNLLATLPQRIKIIEEADETGPEESKWIKIRYDYMPKYCKTCKKQGHNEEECWIIHPELHNNFGGEGNDQGKERAVVVSSDAIRTTANSTKMLSSGKVVGKPSTNHAKQEWMQERKNKYQRDKRGHIIEDKQGKEIPSQTHEDSGKIDELNEVNSKNLWSDEVEVLESQQVEEQVIGSNANKSTNQVQKTRNPGDATVNPSSCQIRVEDNSSSMMKQAEISIVRGQGTSKETGNQDGSAQASLSKRKGNGTVNPSKTGEILAFVDGVPV</sequence>
<evidence type="ECO:0008006" key="4">
    <source>
        <dbReference type="Google" id="ProtNLM"/>
    </source>
</evidence>
<accession>A0A1J6IJE9</accession>